<evidence type="ECO:0000256" key="3">
    <source>
        <dbReference type="ARBA" id="ARBA00023163"/>
    </source>
</evidence>
<dbReference type="PANTHER" id="PTHR42756:SF1">
    <property type="entry name" value="TRANSCRIPTIONAL REPRESSOR OF EMRAB OPERON"/>
    <property type="match status" value="1"/>
</dbReference>
<evidence type="ECO:0000313" key="6">
    <source>
        <dbReference type="Proteomes" id="UP000030949"/>
    </source>
</evidence>
<accession>A0A0B1Z0K3</accession>
<organism evidence="5 6">
    <name type="scientific">Pseudomonas frederiksbergensis</name>
    <dbReference type="NCBI Taxonomy" id="104087"/>
    <lineage>
        <taxon>Bacteria</taxon>
        <taxon>Pseudomonadati</taxon>
        <taxon>Pseudomonadota</taxon>
        <taxon>Gammaproteobacteria</taxon>
        <taxon>Pseudomonadales</taxon>
        <taxon>Pseudomonadaceae</taxon>
        <taxon>Pseudomonas</taxon>
    </lineage>
</organism>
<evidence type="ECO:0000259" key="4">
    <source>
        <dbReference type="PROSITE" id="PS50995"/>
    </source>
</evidence>
<reference evidence="6" key="1">
    <citation type="submission" date="2015-03" db="EMBL/GenBank/DDBJ databases">
        <title>Pseudomonas frederiksbergensis hydrocarbon degrader.</title>
        <authorList>
            <person name="Brown L.M."/>
            <person name="Ruiz O.N."/>
            <person name="Mueller S."/>
            <person name="Gunasekera T.S."/>
        </authorList>
    </citation>
    <scope>NUCLEOTIDE SEQUENCE [LARGE SCALE GENOMIC DNA]</scope>
    <source>
        <strain evidence="6">SI8</strain>
    </source>
</reference>
<name>A0A0B1Z0K3_9PSED</name>
<dbReference type="InterPro" id="IPR036390">
    <property type="entry name" value="WH_DNA-bd_sf"/>
</dbReference>
<dbReference type="InterPro" id="IPR036388">
    <property type="entry name" value="WH-like_DNA-bd_sf"/>
</dbReference>
<dbReference type="InterPro" id="IPR000835">
    <property type="entry name" value="HTH_MarR-typ"/>
</dbReference>
<dbReference type="SUPFAM" id="SSF46785">
    <property type="entry name" value="Winged helix' DNA-binding domain"/>
    <property type="match status" value="1"/>
</dbReference>
<dbReference type="EMBL" id="JQGJ01000014">
    <property type="protein sequence ID" value="KHK62937.1"/>
    <property type="molecule type" value="Genomic_DNA"/>
</dbReference>
<dbReference type="Pfam" id="PF12802">
    <property type="entry name" value="MarR_2"/>
    <property type="match status" value="1"/>
</dbReference>
<dbReference type="RefSeq" id="WP_003199001.1">
    <property type="nucleotide sequence ID" value="NZ_CP142104.1"/>
</dbReference>
<proteinExistence type="predicted"/>
<evidence type="ECO:0000256" key="1">
    <source>
        <dbReference type="ARBA" id="ARBA00023015"/>
    </source>
</evidence>
<keyword evidence="2" id="KW-0238">DNA-binding</keyword>
<dbReference type="OrthoDB" id="5296557at2"/>
<dbReference type="PROSITE" id="PS50995">
    <property type="entry name" value="HTH_MARR_2"/>
    <property type="match status" value="1"/>
</dbReference>
<dbReference type="PRINTS" id="PR00598">
    <property type="entry name" value="HTHMARR"/>
</dbReference>
<dbReference type="GeneID" id="98110097"/>
<gene>
    <name evidence="5" type="ORF">JZ00_20750</name>
</gene>
<dbReference type="PANTHER" id="PTHR42756">
    <property type="entry name" value="TRANSCRIPTIONAL REGULATOR, MARR"/>
    <property type="match status" value="1"/>
</dbReference>
<keyword evidence="1" id="KW-0805">Transcription regulation</keyword>
<keyword evidence="3" id="KW-0804">Transcription</keyword>
<dbReference type="GO" id="GO:0003677">
    <property type="term" value="F:DNA binding"/>
    <property type="evidence" value="ECO:0007669"/>
    <property type="project" value="UniProtKB-KW"/>
</dbReference>
<evidence type="ECO:0000256" key="2">
    <source>
        <dbReference type="ARBA" id="ARBA00023125"/>
    </source>
</evidence>
<dbReference type="Gene3D" id="1.10.10.10">
    <property type="entry name" value="Winged helix-like DNA-binding domain superfamily/Winged helix DNA-binding domain"/>
    <property type="match status" value="1"/>
</dbReference>
<dbReference type="Proteomes" id="UP000030949">
    <property type="component" value="Unassembled WGS sequence"/>
</dbReference>
<dbReference type="SMART" id="SM00347">
    <property type="entry name" value="HTH_MARR"/>
    <property type="match status" value="1"/>
</dbReference>
<feature type="domain" description="HTH marR-type" evidence="4">
    <location>
        <begin position="6"/>
        <end position="139"/>
    </location>
</feature>
<protein>
    <submittedName>
        <fullName evidence="5">MarR family transcriptional regulator</fullName>
    </submittedName>
</protein>
<evidence type="ECO:0000313" key="5">
    <source>
        <dbReference type="EMBL" id="KHK62937.1"/>
    </source>
</evidence>
<dbReference type="GO" id="GO:0003700">
    <property type="term" value="F:DNA-binding transcription factor activity"/>
    <property type="evidence" value="ECO:0007669"/>
    <property type="project" value="InterPro"/>
</dbReference>
<comment type="caution">
    <text evidence="5">The sequence shown here is derived from an EMBL/GenBank/DDBJ whole genome shotgun (WGS) entry which is preliminary data.</text>
</comment>
<dbReference type="AlphaFoldDB" id="A0A0B1Z0K3"/>
<sequence length="144" mass="16235">MPLTDQHRFGMQLAQMSRGWRAELDRRLAGLGLSQARWLVLLHLARFEQAPTQRELAQSVAVEGPTLARLLDSLETQGLVQRQAVAEDRRAKKIVLCAPALPLIEQIETIATQLRRELFEGVDEADMRVCMRVHGTILANLEKS</sequence>